<name>A0ABT1H8T1_9NOCA</name>
<accession>A0ABT1H8T1</accession>
<dbReference type="EMBL" id="JAMTCG010000011">
    <property type="protein sequence ID" value="MCP2163023.1"/>
    <property type="molecule type" value="Genomic_DNA"/>
</dbReference>
<dbReference type="Proteomes" id="UP001205740">
    <property type="component" value="Unassembled WGS sequence"/>
</dbReference>
<dbReference type="PRINTS" id="PR01438">
    <property type="entry name" value="UNVRSLSTRESS"/>
</dbReference>
<dbReference type="Pfam" id="PF00582">
    <property type="entry name" value="Usp"/>
    <property type="match status" value="2"/>
</dbReference>
<dbReference type="InterPro" id="IPR006016">
    <property type="entry name" value="UspA"/>
</dbReference>
<sequence length="294" mass="30088">MPVTLEAADAICVGVDGSEEAITASRWAAHAALRESTALMIVHAYSPATVVDAAVPLPQEAIDAAVVDAHRLADDAAAAAKSAAPGAAVEAVAMAGPPADVLEHLSGVARNVVVGTRHLSGIRRFLGSVSSEVAAHARCPVTVVAGPGVPGGPVVVATDATPISDAAVAEGFRQASMHRTRLRIVHALTPPAVITGPAVIATSEQLTTPARGALDEQIAQHQHRYPAMHVDETLIGGVDPARAILDAATGASMVVLGTHGRGRIRSLLLGSTSAAVLRRARWPVTFTHPDPHRV</sequence>
<dbReference type="RefSeq" id="WP_253656593.1">
    <property type="nucleotide sequence ID" value="NZ_BAAAOE010000002.1"/>
</dbReference>
<evidence type="ECO:0000313" key="4">
    <source>
        <dbReference type="Proteomes" id="UP001205740"/>
    </source>
</evidence>
<dbReference type="PANTHER" id="PTHR46268:SF6">
    <property type="entry name" value="UNIVERSAL STRESS PROTEIN UP12"/>
    <property type="match status" value="1"/>
</dbReference>
<dbReference type="InterPro" id="IPR006015">
    <property type="entry name" value="Universal_stress_UspA"/>
</dbReference>
<feature type="domain" description="UspA" evidence="2">
    <location>
        <begin position="10"/>
        <end position="144"/>
    </location>
</feature>
<organism evidence="3 4">
    <name type="scientific">Williamsia serinedens</name>
    <dbReference type="NCBI Taxonomy" id="391736"/>
    <lineage>
        <taxon>Bacteria</taxon>
        <taxon>Bacillati</taxon>
        <taxon>Actinomycetota</taxon>
        <taxon>Actinomycetes</taxon>
        <taxon>Mycobacteriales</taxon>
        <taxon>Nocardiaceae</taxon>
        <taxon>Williamsia</taxon>
    </lineage>
</organism>
<evidence type="ECO:0000259" key="2">
    <source>
        <dbReference type="Pfam" id="PF00582"/>
    </source>
</evidence>
<protein>
    <submittedName>
        <fullName evidence="3">Nucleotide-binding universal stress protein, UspA family</fullName>
    </submittedName>
</protein>
<dbReference type="PANTHER" id="PTHR46268">
    <property type="entry name" value="STRESS RESPONSE PROTEIN NHAX"/>
    <property type="match status" value="1"/>
</dbReference>
<dbReference type="Gene3D" id="3.40.50.620">
    <property type="entry name" value="HUPs"/>
    <property type="match status" value="2"/>
</dbReference>
<gene>
    <name evidence="3" type="ORF">LX12_004236</name>
</gene>
<dbReference type="SUPFAM" id="SSF52402">
    <property type="entry name" value="Adenine nucleotide alpha hydrolases-like"/>
    <property type="match status" value="2"/>
</dbReference>
<evidence type="ECO:0000256" key="1">
    <source>
        <dbReference type="ARBA" id="ARBA00008791"/>
    </source>
</evidence>
<comment type="similarity">
    <text evidence="1">Belongs to the universal stress protein A family.</text>
</comment>
<keyword evidence="4" id="KW-1185">Reference proteome</keyword>
<feature type="domain" description="UspA" evidence="2">
    <location>
        <begin position="153"/>
        <end position="286"/>
    </location>
</feature>
<proteinExistence type="inferred from homology"/>
<reference evidence="3 4" key="1">
    <citation type="submission" date="2022-06" db="EMBL/GenBank/DDBJ databases">
        <title>Genomic Encyclopedia of Archaeal and Bacterial Type Strains, Phase II (KMG-II): from individual species to whole genera.</title>
        <authorList>
            <person name="Goeker M."/>
        </authorList>
    </citation>
    <scope>NUCLEOTIDE SEQUENCE [LARGE SCALE GENOMIC DNA]</scope>
    <source>
        <strain evidence="3 4">DSM 45037</strain>
    </source>
</reference>
<dbReference type="InterPro" id="IPR014729">
    <property type="entry name" value="Rossmann-like_a/b/a_fold"/>
</dbReference>
<evidence type="ECO:0000313" key="3">
    <source>
        <dbReference type="EMBL" id="MCP2163023.1"/>
    </source>
</evidence>
<comment type="caution">
    <text evidence="3">The sequence shown here is derived from an EMBL/GenBank/DDBJ whole genome shotgun (WGS) entry which is preliminary data.</text>
</comment>